<feature type="domain" description="SLH" evidence="1">
    <location>
        <begin position="14"/>
        <end position="72"/>
    </location>
</feature>
<dbReference type="AlphaFoldDB" id="A0A5S5BXM0"/>
<dbReference type="EMBL" id="VNHS01000009">
    <property type="protein sequence ID" value="TYP71911.1"/>
    <property type="molecule type" value="Genomic_DNA"/>
</dbReference>
<evidence type="ECO:0000259" key="1">
    <source>
        <dbReference type="PROSITE" id="PS51272"/>
    </source>
</evidence>
<dbReference type="InterPro" id="IPR001119">
    <property type="entry name" value="SLH_dom"/>
</dbReference>
<evidence type="ECO:0000313" key="2">
    <source>
        <dbReference type="EMBL" id="TYP71911.1"/>
    </source>
</evidence>
<organism evidence="2 3">
    <name type="scientific">Paenibacillus methanolicus</name>
    <dbReference type="NCBI Taxonomy" id="582686"/>
    <lineage>
        <taxon>Bacteria</taxon>
        <taxon>Bacillati</taxon>
        <taxon>Bacillota</taxon>
        <taxon>Bacilli</taxon>
        <taxon>Bacillales</taxon>
        <taxon>Paenibacillaceae</taxon>
        <taxon>Paenibacillus</taxon>
    </lineage>
</organism>
<comment type="caution">
    <text evidence="2">The sequence shown here is derived from an EMBL/GenBank/DDBJ whole genome shotgun (WGS) entry which is preliminary data.</text>
</comment>
<gene>
    <name evidence="2" type="ORF">BCM02_109190</name>
</gene>
<reference evidence="2 3" key="1">
    <citation type="submission" date="2019-07" db="EMBL/GenBank/DDBJ databases">
        <title>Genomic Encyclopedia of Type Strains, Phase III (KMG-III): the genomes of soil and plant-associated and newly described type strains.</title>
        <authorList>
            <person name="Whitman W."/>
        </authorList>
    </citation>
    <scope>NUCLEOTIDE SEQUENCE [LARGE SCALE GENOMIC DNA]</scope>
    <source>
        <strain evidence="2 3">BL24</strain>
    </source>
</reference>
<accession>A0A5S5BXM0</accession>
<sequence length="72" mass="7727">MDQATKAKFDAMISAGVKMDDHAYGYALPYIGAIKAAGITEGNGDGTFDPAGKVTKEQLATFLYEVWAKIPR</sequence>
<proteinExistence type="predicted"/>
<keyword evidence="3" id="KW-1185">Reference proteome</keyword>
<evidence type="ECO:0000313" key="3">
    <source>
        <dbReference type="Proteomes" id="UP000323257"/>
    </source>
</evidence>
<name>A0A5S5BXM0_9BACL</name>
<dbReference type="Pfam" id="PF00395">
    <property type="entry name" value="SLH"/>
    <property type="match status" value="1"/>
</dbReference>
<dbReference type="PROSITE" id="PS51272">
    <property type="entry name" value="SLH"/>
    <property type="match status" value="1"/>
</dbReference>
<dbReference type="Proteomes" id="UP000323257">
    <property type="component" value="Unassembled WGS sequence"/>
</dbReference>
<protein>
    <submittedName>
        <fullName evidence="2">S-layer family protein</fullName>
    </submittedName>
</protein>